<sequence>MFIKTTDVIAIVATVAQILASSASGASFLPHGFDVGDQLSRDGNVNLTTSRKFLFFDQISSFVIVRNENLMYFKRGSENNYSVSFNGTGPTGQRYTFFRESTEPGVLANIDKILCEASEVCGTFKSSWMFLITVVSQNTGQDSCNRDGLCPARILYQIAYTTNGAASYMLFIQDKDAYTLSNVGIIHGNVMNSKNVITNFTTDIIVFKVNEKCSVSLNLVNNVLTVRPESVLYFGQQEVIFEGLCFDEGTDETDVLMNNTAVQCSVESNFIIICRTPYFDEIGKLDVEVKYKYFQYSAVLNVRDVRNESQHYIFVDDMNNLVGSVKLPLTQENVINHLSEVLVRGVQQNIYHNTMDDSYRLDSNDVYIRLPVTLSASNYFPMRFLPSSEPIPDAVRILLSYNEKTFEVFLSKKHVKGQTMCSYWKSTSNYQQLSNYNSFNSYNDFYGSCPKSINQTTSVTILLPDQDCNPYKRYMCNLLKPNISECFQSSSNPYYNNFGYPYYQTKYSKCCYGYNGQLNQDESYLSYADTEKKFDHFWNKIRPFLYCCKFSDDCADVKKKLGI</sequence>
<reference evidence="3" key="3">
    <citation type="submission" date="2015-06" db="UniProtKB">
        <authorList>
            <consortium name="EnsemblMetazoa"/>
        </authorList>
    </citation>
    <scope>IDENTIFICATION</scope>
</reference>
<dbReference type="EMBL" id="KB096023">
    <property type="protein sequence ID" value="ESO08773.1"/>
    <property type="molecule type" value="Genomic_DNA"/>
</dbReference>
<gene>
    <name evidence="3" type="primary">20211640</name>
    <name evidence="2" type="ORF">HELRODRAFT_190598</name>
</gene>
<evidence type="ECO:0000259" key="1">
    <source>
        <dbReference type="PROSITE" id="PS50856"/>
    </source>
</evidence>
<dbReference type="InParanoid" id="T1FS43"/>
<dbReference type="AlphaFoldDB" id="T1FS43"/>
<evidence type="ECO:0000313" key="2">
    <source>
        <dbReference type="EMBL" id="ESO08773.1"/>
    </source>
</evidence>
<dbReference type="CTD" id="20211640"/>
<dbReference type="Proteomes" id="UP000015101">
    <property type="component" value="Unassembled WGS sequence"/>
</dbReference>
<dbReference type="RefSeq" id="XP_009012795.1">
    <property type="nucleotide sequence ID" value="XM_009014547.1"/>
</dbReference>
<dbReference type="KEGG" id="hro:HELRODRAFT_190598"/>
<evidence type="ECO:0000313" key="4">
    <source>
        <dbReference type="Proteomes" id="UP000015101"/>
    </source>
</evidence>
<feature type="domain" description="AMOP" evidence="1">
    <location>
        <begin position="413"/>
        <end position="561"/>
    </location>
</feature>
<dbReference type="EMBL" id="AMQM01003048">
    <property type="status" value="NOT_ANNOTATED_CDS"/>
    <property type="molecule type" value="Genomic_DNA"/>
</dbReference>
<dbReference type="EnsemblMetazoa" id="HelroT190598">
    <property type="protein sequence ID" value="HelroP190598"/>
    <property type="gene ID" value="HelroG190598"/>
</dbReference>
<evidence type="ECO:0000313" key="3">
    <source>
        <dbReference type="EnsemblMetazoa" id="HelroP190598"/>
    </source>
</evidence>
<proteinExistence type="predicted"/>
<protein>
    <recommendedName>
        <fullName evidence="1">AMOP domain-containing protein</fullName>
    </recommendedName>
</protein>
<dbReference type="GeneID" id="20211640"/>
<keyword evidence="4" id="KW-1185">Reference proteome</keyword>
<name>T1FS43_HELRO</name>
<dbReference type="PROSITE" id="PS50856">
    <property type="entry name" value="AMOP"/>
    <property type="match status" value="1"/>
</dbReference>
<reference evidence="4" key="1">
    <citation type="submission" date="2012-12" db="EMBL/GenBank/DDBJ databases">
        <authorList>
            <person name="Hellsten U."/>
            <person name="Grimwood J."/>
            <person name="Chapman J.A."/>
            <person name="Shapiro H."/>
            <person name="Aerts A."/>
            <person name="Otillar R.P."/>
            <person name="Terry A.Y."/>
            <person name="Boore J.L."/>
            <person name="Simakov O."/>
            <person name="Marletaz F."/>
            <person name="Cho S.-J."/>
            <person name="Edsinger-Gonzales E."/>
            <person name="Havlak P."/>
            <person name="Kuo D.-H."/>
            <person name="Larsson T."/>
            <person name="Lv J."/>
            <person name="Arendt D."/>
            <person name="Savage R."/>
            <person name="Osoegawa K."/>
            <person name="de Jong P."/>
            <person name="Lindberg D.R."/>
            <person name="Seaver E.C."/>
            <person name="Weisblat D.A."/>
            <person name="Putnam N.H."/>
            <person name="Grigoriev I.V."/>
            <person name="Rokhsar D.S."/>
        </authorList>
    </citation>
    <scope>NUCLEOTIDE SEQUENCE</scope>
</reference>
<organism evidence="3 4">
    <name type="scientific">Helobdella robusta</name>
    <name type="common">Californian leech</name>
    <dbReference type="NCBI Taxonomy" id="6412"/>
    <lineage>
        <taxon>Eukaryota</taxon>
        <taxon>Metazoa</taxon>
        <taxon>Spiralia</taxon>
        <taxon>Lophotrochozoa</taxon>
        <taxon>Annelida</taxon>
        <taxon>Clitellata</taxon>
        <taxon>Hirudinea</taxon>
        <taxon>Rhynchobdellida</taxon>
        <taxon>Glossiphoniidae</taxon>
        <taxon>Helobdella</taxon>
    </lineage>
</organism>
<dbReference type="HOGENOM" id="CLU_484202_0_0_1"/>
<accession>T1FS43</accession>
<dbReference type="InterPro" id="IPR005533">
    <property type="entry name" value="AMOP_dom"/>
</dbReference>
<reference evidence="2 4" key="2">
    <citation type="journal article" date="2013" name="Nature">
        <title>Insights into bilaterian evolution from three spiralian genomes.</title>
        <authorList>
            <person name="Simakov O."/>
            <person name="Marletaz F."/>
            <person name="Cho S.J."/>
            <person name="Edsinger-Gonzales E."/>
            <person name="Havlak P."/>
            <person name="Hellsten U."/>
            <person name="Kuo D.H."/>
            <person name="Larsson T."/>
            <person name="Lv J."/>
            <person name="Arendt D."/>
            <person name="Savage R."/>
            <person name="Osoegawa K."/>
            <person name="de Jong P."/>
            <person name="Grimwood J."/>
            <person name="Chapman J.A."/>
            <person name="Shapiro H."/>
            <person name="Aerts A."/>
            <person name="Otillar R.P."/>
            <person name="Terry A.Y."/>
            <person name="Boore J.L."/>
            <person name="Grigoriev I.V."/>
            <person name="Lindberg D.R."/>
            <person name="Seaver E.C."/>
            <person name="Weisblat D.A."/>
            <person name="Putnam N.H."/>
            <person name="Rokhsar D.S."/>
        </authorList>
    </citation>
    <scope>NUCLEOTIDE SEQUENCE</scope>
</reference>